<dbReference type="RefSeq" id="WP_346100516.1">
    <property type="nucleotide sequence ID" value="NZ_BAAABY010000070.1"/>
</dbReference>
<comment type="caution">
    <text evidence="1">The sequence shown here is derived from an EMBL/GenBank/DDBJ whole genome shotgun (WGS) entry which is preliminary data.</text>
</comment>
<organism evidence="1 2">
    <name type="scientific">Streptomyces olivaceiscleroticus</name>
    <dbReference type="NCBI Taxonomy" id="68245"/>
    <lineage>
        <taxon>Bacteria</taxon>
        <taxon>Bacillati</taxon>
        <taxon>Actinomycetota</taxon>
        <taxon>Actinomycetes</taxon>
        <taxon>Kitasatosporales</taxon>
        <taxon>Streptomycetaceae</taxon>
        <taxon>Streptomyces</taxon>
    </lineage>
</organism>
<accession>A0ABN1BPL6</accession>
<keyword evidence="2" id="KW-1185">Reference proteome</keyword>
<protein>
    <submittedName>
        <fullName evidence="1">Uncharacterized protein</fullName>
    </submittedName>
</protein>
<proteinExistence type="predicted"/>
<gene>
    <name evidence="1" type="ORF">GCM10010361_78550</name>
</gene>
<sequence>MPRTMTGQGRVNIFPLLHMWPDTYGVCAYTTTGRFGIEAVVGYIPLPELPDVHLMDVAARHSPQATEWALCTGWSARSVAKPAQLDLPDASWTLEVDATTEPAKPVYGHARLHTGRIRIDIPELEERAREVLAAVRRPTGTPA</sequence>
<evidence type="ECO:0000313" key="2">
    <source>
        <dbReference type="Proteomes" id="UP001500909"/>
    </source>
</evidence>
<dbReference type="EMBL" id="BAAABY010000070">
    <property type="protein sequence ID" value="GAA0501279.1"/>
    <property type="molecule type" value="Genomic_DNA"/>
</dbReference>
<evidence type="ECO:0000313" key="1">
    <source>
        <dbReference type="EMBL" id="GAA0501279.1"/>
    </source>
</evidence>
<reference evidence="1 2" key="1">
    <citation type="journal article" date="2019" name="Int. J. Syst. Evol. Microbiol.">
        <title>The Global Catalogue of Microorganisms (GCM) 10K type strain sequencing project: providing services to taxonomists for standard genome sequencing and annotation.</title>
        <authorList>
            <consortium name="The Broad Institute Genomics Platform"/>
            <consortium name="The Broad Institute Genome Sequencing Center for Infectious Disease"/>
            <person name="Wu L."/>
            <person name="Ma J."/>
        </authorList>
    </citation>
    <scope>NUCLEOTIDE SEQUENCE [LARGE SCALE GENOMIC DNA]</scope>
    <source>
        <strain evidence="1 2">JCM 4805</strain>
    </source>
</reference>
<dbReference type="Proteomes" id="UP001500909">
    <property type="component" value="Unassembled WGS sequence"/>
</dbReference>
<name>A0ABN1BPL6_9ACTN</name>